<proteinExistence type="predicted"/>
<keyword evidence="1" id="KW-0540">Nuclease</keyword>
<gene>
    <name evidence="1" type="ORF">FH603_4155</name>
</gene>
<dbReference type="SUPFAM" id="SSF50118">
    <property type="entry name" value="Cell growth inhibitor/plasmid maintenance toxic component"/>
    <property type="match status" value="1"/>
</dbReference>
<keyword evidence="1" id="KW-0255">Endonuclease</keyword>
<evidence type="ECO:0000313" key="1">
    <source>
        <dbReference type="EMBL" id="MBC3793636.1"/>
    </source>
</evidence>
<evidence type="ECO:0000313" key="2">
    <source>
        <dbReference type="Proteomes" id="UP000700732"/>
    </source>
</evidence>
<dbReference type="PANTHER" id="PTHR33988">
    <property type="entry name" value="ENDORIBONUCLEASE MAZF-RELATED"/>
    <property type="match status" value="1"/>
</dbReference>
<dbReference type="Proteomes" id="UP000700732">
    <property type="component" value="Unassembled WGS sequence"/>
</dbReference>
<keyword evidence="2" id="KW-1185">Reference proteome</keyword>
<sequence>MLSKTPEYTQGEIVWADYPLSDKPAKSKIRPVIIVSNANSNALDNDLLILPITSRIRSELFEIVLTDEMTTVSLPARSAVRCNKLHTIRNTRIIGKIAAVTPTALKEIIKTVCLALSLLDETSG</sequence>
<dbReference type="PANTHER" id="PTHR33988:SF2">
    <property type="entry name" value="ENDORIBONUCLEASE MAZF"/>
    <property type="match status" value="1"/>
</dbReference>
<dbReference type="Pfam" id="PF02452">
    <property type="entry name" value="PemK_toxin"/>
    <property type="match status" value="1"/>
</dbReference>
<dbReference type="GO" id="GO:0004519">
    <property type="term" value="F:endonuclease activity"/>
    <property type="evidence" value="ECO:0007669"/>
    <property type="project" value="UniProtKB-KW"/>
</dbReference>
<dbReference type="Gene3D" id="2.30.30.110">
    <property type="match status" value="1"/>
</dbReference>
<organism evidence="1 2">
    <name type="scientific">Spirosoma utsteinense</name>
    <dbReference type="NCBI Taxonomy" id="2585773"/>
    <lineage>
        <taxon>Bacteria</taxon>
        <taxon>Pseudomonadati</taxon>
        <taxon>Bacteroidota</taxon>
        <taxon>Cytophagia</taxon>
        <taxon>Cytophagales</taxon>
        <taxon>Cytophagaceae</taxon>
        <taxon>Spirosoma</taxon>
    </lineage>
</organism>
<dbReference type="EMBL" id="VFIA01000029">
    <property type="protein sequence ID" value="MBC3793636.1"/>
    <property type="molecule type" value="Genomic_DNA"/>
</dbReference>
<reference evidence="1 2" key="1">
    <citation type="submission" date="2019-06" db="EMBL/GenBank/DDBJ databases">
        <title>Spirosoma utsteinense sp. nov. isolated from Antarctic ice-free soils.</title>
        <authorList>
            <person name="Tahon G."/>
        </authorList>
    </citation>
    <scope>NUCLEOTIDE SEQUENCE [LARGE SCALE GENOMIC DNA]</scope>
    <source>
        <strain evidence="1 2">LMG 31447</strain>
    </source>
</reference>
<protein>
    <submittedName>
        <fullName evidence="1">mRNA-degrading endonuclease toxin of MazEF toxin-antitoxin module</fullName>
    </submittedName>
</protein>
<accession>A0ABR6WAN9</accession>
<dbReference type="RefSeq" id="WP_186739496.1">
    <property type="nucleotide sequence ID" value="NZ_VFIA01000029.1"/>
</dbReference>
<keyword evidence="1" id="KW-0378">Hydrolase</keyword>
<comment type="caution">
    <text evidence="1">The sequence shown here is derived from an EMBL/GenBank/DDBJ whole genome shotgun (WGS) entry which is preliminary data.</text>
</comment>
<dbReference type="InterPro" id="IPR003477">
    <property type="entry name" value="PemK-like"/>
</dbReference>
<dbReference type="InterPro" id="IPR011067">
    <property type="entry name" value="Plasmid_toxin/cell-grow_inhib"/>
</dbReference>
<name>A0ABR6WAN9_9BACT</name>